<feature type="transmembrane region" description="Helical" evidence="1">
    <location>
        <begin position="37"/>
        <end position="59"/>
    </location>
</feature>
<accession>A0AB39VCT1</accession>
<dbReference type="EMBL" id="CP165646">
    <property type="protein sequence ID" value="XDU65528.1"/>
    <property type="molecule type" value="Genomic_DNA"/>
</dbReference>
<dbReference type="AlphaFoldDB" id="A0AB39VCT1"/>
<evidence type="ECO:0008006" key="3">
    <source>
        <dbReference type="Google" id="ProtNLM"/>
    </source>
</evidence>
<evidence type="ECO:0000256" key="1">
    <source>
        <dbReference type="SAM" id="Phobius"/>
    </source>
</evidence>
<protein>
    <recommendedName>
        <fullName evidence="3">Glycerophosphoryl diester phosphodiesterase membrane domain-containing protein</fullName>
    </recommendedName>
</protein>
<proteinExistence type="predicted"/>
<reference evidence="2" key="1">
    <citation type="submission" date="2024-07" db="EMBL/GenBank/DDBJ databases">
        <authorList>
            <person name="Li X.-J."/>
            <person name="Wang X."/>
        </authorList>
    </citation>
    <scope>NUCLEOTIDE SEQUENCE</scope>
    <source>
        <strain evidence="2">HSP-342</strain>
    </source>
</reference>
<gene>
    <name evidence="2" type="ORF">AB8B23_05055</name>
</gene>
<organism evidence="2">
    <name type="scientific">Leptotrichia mesophila</name>
    <dbReference type="NCBI Taxonomy" id="3239303"/>
    <lineage>
        <taxon>Bacteria</taxon>
        <taxon>Fusobacteriati</taxon>
        <taxon>Fusobacteriota</taxon>
        <taxon>Fusobacteriia</taxon>
        <taxon>Fusobacteriales</taxon>
        <taxon>Leptotrichiaceae</taxon>
        <taxon>Leptotrichia</taxon>
    </lineage>
</organism>
<keyword evidence="1" id="KW-1133">Transmembrane helix</keyword>
<keyword evidence="1" id="KW-0812">Transmembrane</keyword>
<evidence type="ECO:0000313" key="2">
    <source>
        <dbReference type="EMBL" id="XDU65528.1"/>
    </source>
</evidence>
<sequence>MYLENLREKIFKKDLGIGETFSAAFDLFKIILKENKLLAFLQYILILAPITSIFLGYFWMAMLALSGYTQLIPMFFLLGFILVIAFVIANNYFIAYFSRKIALKVEGRADKFSTEGILIKSLAMFGISAGLRIILSVLEIFPFIGTFLAFLANIAMIVIFIWALLYFYDIYYIRNFTLSESLDYSLKLSEGNRLKKIIPGIIFVVIAVIGSMIIILPFSSIVRGFSNGIGIILVVIVISVVICLFFLYSQALQIVIYLNVENNYLENEGKDSKYNFKDKEEISFENNQSLNNFLGENNEK</sequence>
<dbReference type="RefSeq" id="WP_369713722.1">
    <property type="nucleotide sequence ID" value="NZ_CP165646.1"/>
</dbReference>
<feature type="transmembrane region" description="Helical" evidence="1">
    <location>
        <begin position="144"/>
        <end position="168"/>
    </location>
</feature>
<feature type="transmembrane region" description="Helical" evidence="1">
    <location>
        <begin position="117"/>
        <end position="138"/>
    </location>
</feature>
<name>A0AB39VCT1_9FUSO</name>
<feature type="transmembrane region" description="Helical" evidence="1">
    <location>
        <begin position="71"/>
        <end position="97"/>
    </location>
</feature>
<feature type="transmembrane region" description="Helical" evidence="1">
    <location>
        <begin position="228"/>
        <end position="248"/>
    </location>
</feature>
<keyword evidence="1" id="KW-0472">Membrane</keyword>
<dbReference type="KEGG" id="lmes:AB8B23_05055"/>
<feature type="transmembrane region" description="Helical" evidence="1">
    <location>
        <begin position="197"/>
        <end position="222"/>
    </location>
</feature>